<dbReference type="SUPFAM" id="SSF75620">
    <property type="entry name" value="Release factor"/>
    <property type="match status" value="1"/>
</dbReference>
<evidence type="ECO:0000256" key="1">
    <source>
        <dbReference type="ARBA" id="ARBA00010835"/>
    </source>
</evidence>
<feature type="domain" description="Prokaryotic-type class I peptide chain release factors" evidence="3">
    <location>
        <begin position="16"/>
        <end position="32"/>
    </location>
</feature>
<evidence type="ECO:0000313" key="5">
    <source>
        <dbReference type="Proteomes" id="UP000183471"/>
    </source>
</evidence>
<proteinExistence type="inferred from homology"/>
<dbReference type="Gene3D" id="3.30.160.20">
    <property type="match status" value="1"/>
</dbReference>
<dbReference type="PROSITE" id="PS00745">
    <property type="entry name" value="RF_PROK_I"/>
    <property type="match status" value="1"/>
</dbReference>
<name>A0ABY0TAP1_9PROT</name>
<dbReference type="NCBIfam" id="NF006718">
    <property type="entry name" value="PRK09256.1"/>
    <property type="match status" value="1"/>
</dbReference>
<comment type="similarity">
    <text evidence="1">Belongs to the prokaryotic/mitochondrial release factor family.</text>
</comment>
<reference evidence="4 5" key="1">
    <citation type="submission" date="2016-10" db="EMBL/GenBank/DDBJ databases">
        <authorList>
            <person name="Varghese N."/>
            <person name="Submissions S."/>
        </authorList>
    </citation>
    <scope>NUCLEOTIDE SEQUENCE [LARGE SCALE GENOMIC DNA]</scope>
    <source>
        <strain evidence="4 5">Nl1</strain>
    </source>
</reference>
<sequence>MDIIIPENEIEITAIRAQGSGGQNVNKVSSAIHLRFDIGMSSLPEIYKERLLKLSDQRITKEGVIVIKAQRYRSQEKNREEALGRLYELIDSATKVPRIRKPTKPTRSSQAKRLDSKIQRGQLKTTRKKLLTELGPDRS</sequence>
<dbReference type="Pfam" id="PF00472">
    <property type="entry name" value="RF-1"/>
    <property type="match status" value="1"/>
</dbReference>
<keyword evidence="5" id="KW-1185">Reference proteome</keyword>
<feature type="region of interest" description="Disordered" evidence="2">
    <location>
        <begin position="97"/>
        <end position="139"/>
    </location>
</feature>
<gene>
    <name evidence="4" type="ORF">SAMN05216402_0076</name>
</gene>
<comment type="caution">
    <text evidence="4">The sequence shown here is derived from an EMBL/GenBank/DDBJ whole genome shotgun (WGS) entry which is preliminary data.</text>
</comment>
<dbReference type="InterPro" id="IPR000352">
    <property type="entry name" value="Pep_chain_release_fac_I"/>
</dbReference>
<organism evidence="4 5">
    <name type="scientific">Nitrosospira multiformis</name>
    <dbReference type="NCBI Taxonomy" id="1231"/>
    <lineage>
        <taxon>Bacteria</taxon>
        <taxon>Pseudomonadati</taxon>
        <taxon>Pseudomonadota</taxon>
        <taxon>Betaproteobacteria</taxon>
        <taxon>Nitrosomonadales</taxon>
        <taxon>Nitrosomonadaceae</taxon>
        <taxon>Nitrosospira</taxon>
    </lineage>
</organism>
<protein>
    <submittedName>
        <fullName evidence="4">Ribosome-associated protein</fullName>
    </submittedName>
</protein>
<evidence type="ECO:0000256" key="2">
    <source>
        <dbReference type="SAM" id="MobiDB-lite"/>
    </source>
</evidence>
<accession>A0ABY0TAP1</accession>
<dbReference type="Proteomes" id="UP000183471">
    <property type="component" value="Unassembled WGS sequence"/>
</dbReference>
<evidence type="ECO:0000313" key="4">
    <source>
        <dbReference type="EMBL" id="SDQ26312.1"/>
    </source>
</evidence>
<dbReference type="RefSeq" id="WP_074630292.1">
    <property type="nucleotide sequence ID" value="NZ_FNKY01000001.1"/>
</dbReference>
<dbReference type="InterPro" id="IPR045853">
    <property type="entry name" value="Pep_chain_release_fac_I_sf"/>
</dbReference>
<evidence type="ECO:0000259" key="3">
    <source>
        <dbReference type="PROSITE" id="PS00745"/>
    </source>
</evidence>
<dbReference type="EMBL" id="FNKY01000001">
    <property type="protein sequence ID" value="SDQ26312.1"/>
    <property type="molecule type" value="Genomic_DNA"/>
</dbReference>
<dbReference type="PANTHER" id="PTHR47814">
    <property type="entry name" value="PEPTIDYL-TRNA HYDROLASE ARFB"/>
    <property type="match status" value="1"/>
</dbReference>
<dbReference type="PANTHER" id="PTHR47814:SF1">
    <property type="entry name" value="PEPTIDYL-TRNA HYDROLASE ARFB"/>
    <property type="match status" value="1"/>
</dbReference>